<evidence type="ECO:0000313" key="10">
    <source>
        <dbReference type="Proteomes" id="UP000030697"/>
    </source>
</evidence>
<evidence type="ECO:0000259" key="3">
    <source>
        <dbReference type="Pfam" id="PF03011"/>
    </source>
</evidence>
<evidence type="ECO:0000256" key="1">
    <source>
        <dbReference type="SAM" id="Coils"/>
    </source>
</evidence>
<dbReference type="Pfam" id="PF18562">
    <property type="entry name" value="CIDR1_gamma"/>
    <property type="match status" value="1"/>
</dbReference>
<feature type="compositionally biased region" description="Polar residues" evidence="2">
    <location>
        <begin position="1140"/>
        <end position="1149"/>
    </location>
</feature>
<accession>W7JQ98</accession>
<feature type="domain" description="Duffy-binding-like" evidence="3">
    <location>
        <begin position="688"/>
        <end position="860"/>
    </location>
</feature>
<evidence type="ECO:0000259" key="8">
    <source>
        <dbReference type="Pfam" id="PF22672"/>
    </source>
</evidence>
<dbReference type="FunFam" id="1.20.1310.20:FF:000001">
    <property type="entry name" value="Erythrocyte membrane protein 1, PfEMP1"/>
    <property type="match status" value="1"/>
</dbReference>
<evidence type="ECO:0008006" key="11">
    <source>
        <dbReference type="Google" id="ProtNLM"/>
    </source>
</evidence>
<dbReference type="InterPro" id="IPR029211">
    <property type="entry name" value="PfEMP1_ATS"/>
</dbReference>
<dbReference type="EMBL" id="KE124521">
    <property type="protein sequence ID" value="EWC77203.1"/>
    <property type="molecule type" value="Genomic_DNA"/>
</dbReference>
<sequence length="2245" mass="255208">MVTQSSGGGAGGKKEDESAKHMFDRIGKDVYDEIVKNGVAEKYKEALKGKLSLATFSSEELAGTNKTCKLVEDYRSKFNDSANGGAARGDPCKKDTNGNDVERFSVKEQAEYDNKKMKCSYGSNGKNEGACASFRRLHLCNKNMEKMDTNNDDSSKAKHKLLAEVCLAAKFEGESIKHYSEKYDLKYPSSGSSFTTCTMLARSFADIGDIVRGRDLYLGKRKKKNKNGKETETERDQLEKELKEIFGKIHDDVTNGSNGELKTRYNDTENYYQLREDWWEANRKQIWQAMTCSEQLSNASYFHATCGDSERSGTLSQANNYCRCNGDKPGEDKANTDPPTYFDYVPQYLRWFEEWAEDFCRKKKIYVDIVKKFCREGDDGNKRYCSRNGLDCEKTKLAIGKLRYGKGCTDCFFACNPYVEWIEKQKEQFDKQKERYDNLINGTSGNRGRQKRDAGGTTNYEGYEKKFYDILKTKYNDVNDFLKLLNKENVCKEVKDDKGGTIHFENVKSSSASGGTAGASDSGTNNENEGTFYRSEYCQPCPYCGVKKKENGEWKKKKDDNCKNIKLYKPRDGVEGTKIEILKSGENRDDIKQKIEDFCTKTQNGSGGGGGGNSDSQDLYQKWKCYQIGELTKDNKAGGEDDEDDDDYDGLVTNSGGLCILQNKNKNKGSERNPQEEPAEIQKTFYDFFYYWVAHMLKDSIYWRTKKLDKCLQNGNKKCGKKICNGDCECFQRWIDKKKTEWGKIKEQFSKQNFGNGGRFLDGLLTADFVLEGVLQIEFLKGDSEEKSAQDNQNSLDSEEIQHLKQIKKILDDEKKKNQEAGADGSGTGSANGQKTIMDKLIDYEQKEAKKCLEKRKQDCQEPQQPGGDGGARSLPGEGNATSPAPPEDDDDDDEDDDDDDVPEKTAAEVEETTQDQDEKEPEVEEPKVEGKPACEIVKTLFNDPTKFSDACTLKYGPKAPTSWKCIPTSGDSTTTGSKPTGGESTKSSDTGGLCIPPRRRKLYVGHLEKWANSDKTEAKSLKTSDKESSQDPSDKLREAFIQSAAVETFFLWHKYIEEKKPPAQEGARLELPVSESDEETPQTLLQSGKIPPDFLRQMFYTLGDYRDICVGVKDDVAQALKAGGIDISTINEKIKKTLNSDNKETGGTSLVPKPGNTTPESWWKDNAPHIWNGMICALTYTDNTDTDQKGGTPKQDQSLKSALLDDKNKPKKNAGPESNIDYTYEKVELKDENSGTKQNQTVSTSGEKTTLNNPKLSDFVLRPPYFRYLEEWGETFCRERAKRLEKIKDDCKVDEKGKNYCDGEGFECIQIVKNEETNIKTFDYPSCAISCRNYKKWINKKRTEFEKQEKIYDTELNDAKSNNEYNGLSERLKTFSKAGDFLASLKGPCSKTNNDYDNKGDVYINFGDKGKTFGHENYCDPCSQFKVNCQNGKCCGGTNENCKNKKITEQHIKTMNDRNDVVMRVSDNTAETFPQDLNDCKGAGIFTGIKENKWTCGKFCGLHVCGLKGDNGGKNDQIILVRALFKRWIDNFLEDYNKIKKKLKPCMNSGEGSTCKKCCEQNCKKCVDTWIKLKKDEWKKIKKEYLDEYKSEDEDVYPVKTILEERYFENDIKKAIKPCPTLEQFERSSHCNGAVSSQNGKKRDIVECLLDKLEKKAKNCPNQPSDENQTQTCEGCTPVEDDDEEDLPLEEEENTVGKQQPSFCPKVDTPKPEEGGCEPAPPGEEKKDEKKEESEEHGDTEDQHPALKPEEEAPVKPAPEEPRDSKEKAKSKPRTPRTPQIVEKSPLPEIVSASAFPLTVGVAFAALSYFVLKKKTKSTIDLLRVINIPKGDYGIPTLKSTNRYIPYGTDRYKGKTYIYMEGDTDEDKYTFMSDTSDITSSSESEYEEIDINDIYVPGSPKYKTLIEVVLEPSKRDATNTPNDIPLNDKLDSNKLTDEEWNQLKKDFISKILQNPQKDLPQNNISRDTSINTHPHVSILHDSMQEKPFITSIHDRDLHNGDDVTYNINLDDHKNMNFSTNHDNISPKNNQNNLYTGIDLINDSISGNHNVDIYDELLKRKENELFGTNHTKHTTTNIVAKQTLNDPILNQINLFHKWLDRHKNMCEQWDKNKKEELLDKLKKEWEQDYKNNSDDIHNRYENVLNTDVSIQINMNDPKPINEFTNMDTNPNNFVKDTILDDLDKHPETYFYDIYDDDITYFDIDDEKTPMGDIHIKEQTEMNALHNNKMNELLEKEYPISDIWNI</sequence>
<feature type="compositionally biased region" description="Acidic residues" evidence="2">
    <location>
        <begin position="909"/>
        <end position="924"/>
    </location>
</feature>
<dbReference type="Pfam" id="PF15445">
    <property type="entry name" value="ATS"/>
    <property type="match status" value="1"/>
</dbReference>
<feature type="region of interest" description="Disordered" evidence="2">
    <location>
        <begin position="1015"/>
        <end position="1035"/>
    </location>
</feature>
<evidence type="ECO:0000259" key="7">
    <source>
        <dbReference type="Pfam" id="PF18562"/>
    </source>
</evidence>
<feature type="compositionally biased region" description="Low complexity" evidence="2">
    <location>
        <begin position="509"/>
        <end position="524"/>
    </location>
</feature>
<feature type="compositionally biased region" description="Acidic residues" evidence="2">
    <location>
        <begin position="1680"/>
        <end position="1695"/>
    </location>
</feature>
<dbReference type="GO" id="GO:0016020">
    <property type="term" value="C:membrane"/>
    <property type="evidence" value="ECO:0007669"/>
    <property type="project" value="InterPro"/>
</dbReference>
<reference evidence="9 10" key="1">
    <citation type="submission" date="2013-02" db="EMBL/GenBank/DDBJ databases">
        <title>The Genome Sequence of Plasmodium falciparum UGT5.1.</title>
        <authorList>
            <consortium name="The Broad Institute Genome Sequencing Platform"/>
            <consortium name="The Broad Institute Genome Sequencing Center for Infectious Disease"/>
            <person name="Neafsey D."/>
            <person name="Cheeseman I."/>
            <person name="Volkman S."/>
            <person name="Adams J."/>
            <person name="Walker B."/>
            <person name="Young S.K."/>
            <person name="Zeng Q."/>
            <person name="Gargeya S."/>
            <person name="Fitzgerald M."/>
            <person name="Haas B."/>
            <person name="Abouelleil A."/>
            <person name="Alvarado L."/>
            <person name="Arachchi H.M."/>
            <person name="Berlin A.M."/>
            <person name="Chapman S.B."/>
            <person name="Dewar J."/>
            <person name="Goldberg J."/>
            <person name="Griggs A."/>
            <person name="Gujja S."/>
            <person name="Hansen M."/>
            <person name="Howarth C."/>
            <person name="Imamovic A."/>
            <person name="Larimer J."/>
            <person name="McCowan C."/>
            <person name="Murphy C."/>
            <person name="Neiman D."/>
            <person name="Pearson M."/>
            <person name="Priest M."/>
            <person name="Roberts A."/>
            <person name="Saif S."/>
            <person name="Shea T."/>
            <person name="Sisk P."/>
            <person name="Sykes S."/>
            <person name="Wortman J."/>
            <person name="Nusbaum C."/>
            <person name="Birren B."/>
        </authorList>
    </citation>
    <scope>NUCLEOTIDE SEQUENCE [LARGE SCALE GENOMIC DNA]</scope>
    <source>
        <strain evidence="9 10">UGT5.1</strain>
    </source>
</reference>
<dbReference type="Gene3D" id="1.10.1900.40">
    <property type="entry name" value="Acidic terminal segments, variant surface antigen of PfEMP1"/>
    <property type="match status" value="2"/>
</dbReference>
<feature type="domain" description="Duffy-antigen binding" evidence="4">
    <location>
        <begin position="993"/>
        <end position="1203"/>
    </location>
</feature>
<dbReference type="Pfam" id="PF15447">
    <property type="entry name" value="NTS"/>
    <property type="match status" value="1"/>
</dbReference>
<feature type="domain" description="Plasmodium falciparum erythrocyte membrane protein 1 acidic terminal segment" evidence="5">
    <location>
        <begin position="1797"/>
        <end position="2245"/>
    </location>
</feature>
<feature type="coiled-coil region" evidence="1">
    <location>
        <begin position="221"/>
        <end position="248"/>
    </location>
</feature>
<dbReference type="InterPro" id="IPR041480">
    <property type="entry name" value="CIDR1_gamma"/>
</dbReference>
<dbReference type="GO" id="GO:0046789">
    <property type="term" value="F:host cell surface receptor binding"/>
    <property type="evidence" value="ECO:0007669"/>
    <property type="project" value="InterPro"/>
</dbReference>
<dbReference type="Pfam" id="PF05424">
    <property type="entry name" value="Duffy_binding"/>
    <property type="match status" value="2"/>
</dbReference>
<dbReference type="Pfam" id="PF03011">
    <property type="entry name" value="PFEMP"/>
    <property type="match status" value="2"/>
</dbReference>
<feature type="region of interest" description="Disordered" evidence="2">
    <location>
        <begin position="80"/>
        <end position="99"/>
    </location>
</feature>
<feature type="compositionally biased region" description="Polar residues" evidence="2">
    <location>
        <begin position="1661"/>
        <end position="1675"/>
    </location>
</feature>
<feature type="domain" description="Duffy-binding-like" evidence="8">
    <location>
        <begin position="1272"/>
        <end position="1417"/>
    </location>
</feature>
<feature type="compositionally biased region" description="Basic and acidic residues" evidence="2">
    <location>
        <begin position="1724"/>
        <end position="1735"/>
    </location>
</feature>
<dbReference type="Gene3D" id="1.20.1310.20">
    <property type="entry name" value="Duffy-antigen binding domain"/>
    <property type="match status" value="2"/>
</dbReference>
<feature type="domain" description="Plasmodium falciparum erythrocyte membrane protein-1 N-terminal segment" evidence="6">
    <location>
        <begin position="18"/>
        <end position="55"/>
    </location>
</feature>
<dbReference type="FunFam" id="1.20.58.830:FF:000004">
    <property type="entry name" value="Erythrocyte membrane protein 1, PfEMP1"/>
    <property type="match status" value="1"/>
</dbReference>
<dbReference type="InterPro" id="IPR042202">
    <property type="entry name" value="Duffy-ag-bd_sf"/>
</dbReference>
<dbReference type="InterPro" id="IPR044932">
    <property type="entry name" value="PfEMP1_ATS_sf"/>
</dbReference>
<dbReference type="FunFam" id="1.10.1900.40:FF:000001">
    <property type="entry name" value="Erythrocyte membrane protein 1"/>
    <property type="match status" value="1"/>
</dbReference>
<proteinExistence type="predicted"/>
<dbReference type="Gene3D" id="1.20.58.1930">
    <property type="match status" value="1"/>
</dbReference>
<evidence type="ECO:0000259" key="4">
    <source>
        <dbReference type="Pfam" id="PF05424"/>
    </source>
</evidence>
<feature type="compositionally biased region" description="Basic and acidic residues" evidence="2">
    <location>
        <begin position="1741"/>
        <end position="1771"/>
    </location>
</feature>
<feature type="region of interest" description="Disordered" evidence="2">
    <location>
        <begin position="961"/>
        <end position="997"/>
    </location>
</feature>
<keyword evidence="1" id="KW-0175">Coiled coil</keyword>
<feature type="region of interest" description="Disordered" evidence="2">
    <location>
        <begin position="505"/>
        <end position="526"/>
    </location>
</feature>
<feature type="compositionally biased region" description="Polar residues" evidence="2">
    <location>
        <begin position="970"/>
        <end position="991"/>
    </location>
</feature>
<feature type="compositionally biased region" description="Basic and acidic residues" evidence="2">
    <location>
        <begin position="90"/>
        <end position="99"/>
    </location>
</feature>
<feature type="compositionally biased region" description="Basic and acidic residues" evidence="2">
    <location>
        <begin position="1224"/>
        <end position="1235"/>
    </location>
</feature>
<dbReference type="OrthoDB" id="10483508at2759"/>
<feature type="region of interest" description="Disordered" evidence="2">
    <location>
        <begin position="1140"/>
        <end position="1165"/>
    </location>
</feature>
<feature type="compositionally biased region" description="Polar residues" evidence="2">
    <location>
        <begin position="1236"/>
        <end position="1250"/>
    </location>
</feature>
<name>W7JQ98_PLAFA</name>
<feature type="region of interest" description="Disordered" evidence="2">
    <location>
        <begin position="438"/>
        <end position="457"/>
    </location>
</feature>
<evidence type="ECO:0000259" key="5">
    <source>
        <dbReference type="Pfam" id="PF15445"/>
    </source>
</evidence>
<dbReference type="InterPro" id="IPR004258">
    <property type="entry name" value="DBL"/>
</dbReference>
<dbReference type="InterPro" id="IPR054595">
    <property type="entry name" value="DBL_C"/>
</dbReference>
<dbReference type="Proteomes" id="UP000030697">
    <property type="component" value="Unassembled WGS sequence"/>
</dbReference>
<dbReference type="InterPro" id="IPR029210">
    <property type="entry name" value="PfEMP1_NTS"/>
</dbReference>
<feature type="region of interest" description="Disordered" evidence="2">
    <location>
        <begin position="1187"/>
        <end position="1250"/>
    </location>
</feature>
<feature type="region of interest" description="Disordered" evidence="2">
    <location>
        <begin position="815"/>
        <end position="836"/>
    </location>
</feature>
<feature type="domain" description="Duffy-binding-like" evidence="3">
    <location>
        <begin position="1525"/>
        <end position="1667"/>
    </location>
</feature>
<feature type="region of interest" description="Disordered" evidence="2">
    <location>
        <begin position="855"/>
        <end position="934"/>
    </location>
</feature>
<feature type="domain" description="Duffy-antigen binding" evidence="4">
    <location>
        <begin position="129"/>
        <end position="350"/>
    </location>
</feature>
<dbReference type="FunFam" id="1.20.58.1930:FF:000001">
    <property type="entry name" value="Erythrocyte membrane protein 1, PfEMP1"/>
    <property type="match status" value="1"/>
</dbReference>
<feature type="domain" description="Duffy-binding-like" evidence="8">
    <location>
        <begin position="354"/>
        <end position="508"/>
    </location>
</feature>
<gene>
    <name evidence="9" type="ORF">C923_02129</name>
</gene>
<feature type="domain" description="Cysteine-rich interdomain region 1 gamma" evidence="7">
    <location>
        <begin position="1461"/>
        <end position="1509"/>
    </location>
</feature>
<evidence type="ECO:0000259" key="6">
    <source>
        <dbReference type="Pfam" id="PF15447"/>
    </source>
</evidence>
<feature type="compositionally biased region" description="Acidic residues" evidence="2">
    <location>
        <begin position="887"/>
        <end position="902"/>
    </location>
</feature>
<dbReference type="Pfam" id="PF22672">
    <property type="entry name" value="DBL_C"/>
    <property type="match status" value="2"/>
</dbReference>
<dbReference type="InterPro" id="IPR008602">
    <property type="entry name" value="Duffy-antigen-binding"/>
</dbReference>
<dbReference type="Gene3D" id="1.20.58.830">
    <property type="match status" value="3"/>
</dbReference>
<evidence type="ECO:0000256" key="2">
    <source>
        <dbReference type="SAM" id="MobiDB-lite"/>
    </source>
</evidence>
<organism evidence="9 10">
    <name type="scientific">Plasmodium falciparum UGT5.1</name>
    <dbReference type="NCBI Taxonomy" id="1237627"/>
    <lineage>
        <taxon>Eukaryota</taxon>
        <taxon>Sar</taxon>
        <taxon>Alveolata</taxon>
        <taxon>Apicomplexa</taxon>
        <taxon>Aconoidasida</taxon>
        <taxon>Haemosporida</taxon>
        <taxon>Plasmodiidae</taxon>
        <taxon>Plasmodium</taxon>
        <taxon>Plasmodium (Laverania)</taxon>
    </lineage>
</organism>
<dbReference type="FunFam" id="1.20.58.830:FF:000009">
    <property type="entry name" value="Erythrocyte membrane protein 1, PfEMP1"/>
    <property type="match status" value="1"/>
</dbReference>
<protein>
    <recommendedName>
        <fullName evidence="11">Erythrocyte membrane protein 1</fullName>
    </recommendedName>
</protein>
<feature type="region of interest" description="Disordered" evidence="2">
    <location>
        <begin position="1660"/>
        <end position="1784"/>
    </location>
</feature>
<dbReference type="SUPFAM" id="SSF140924">
    <property type="entry name" value="Duffy binding domain-like"/>
    <property type="match status" value="4"/>
</dbReference>
<evidence type="ECO:0000313" key="9">
    <source>
        <dbReference type="EMBL" id="EWC77203.1"/>
    </source>
</evidence>